<sequence>KFRIQLRRCSKYSPRWTLCSLLNTLVLFTGAQKRRKVLLIPNYFGKRALRYGGNSVHSWVIKATHSDLKDAASPSSTGHPVAKCGACLRAGATAWWDGTGKLPARSAAEVDETLKRIQAHKGVIATMIINAEGIPIRTTLDNSTTVQYAGLLCQLTTKARSTVRDIDPQNDLTFLRIRSKKHEVMVAPDKEYLLVVIQNPCE</sequence>
<reference evidence="10" key="2">
    <citation type="submission" date="2025-08" db="UniProtKB">
        <authorList>
            <consortium name="Ensembl"/>
        </authorList>
    </citation>
    <scope>IDENTIFICATION</scope>
</reference>
<evidence type="ECO:0000256" key="3">
    <source>
        <dbReference type="ARBA" id="ARBA00022448"/>
    </source>
</evidence>
<comment type="function">
    <text evidence="8">Acts as one of several non-catalytic accessory components of the cytoplasmic dynein 1 complex that are thought to be involved in linking dynein to cargos and to adapter proteins that regulate dynein function. Cytoplasmic dynein 1 acts as a motor for the intracellular retrograde motility of vesicles and organelles along microtubules.</text>
</comment>
<dbReference type="AlphaFoldDB" id="U3IP30"/>
<evidence type="ECO:0000313" key="11">
    <source>
        <dbReference type="Proteomes" id="UP000016666"/>
    </source>
</evidence>
<evidence type="ECO:0000313" key="10">
    <source>
        <dbReference type="Ensembl" id="ENSAPLP00000009003.2"/>
    </source>
</evidence>
<evidence type="ECO:0000256" key="1">
    <source>
        <dbReference type="ARBA" id="ARBA00004245"/>
    </source>
</evidence>
<evidence type="ECO:0000256" key="5">
    <source>
        <dbReference type="ARBA" id="ARBA00022701"/>
    </source>
</evidence>
<evidence type="ECO:0000256" key="7">
    <source>
        <dbReference type="ARBA" id="ARBA00023212"/>
    </source>
</evidence>
<dbReference type="PANTHER" id="PTHR10779">
    <property type="entry name" value="DYNEIN LIGHT CHAIN ROADBLOCK"/>
    <property type="match status" value="1"/>
</dbReference>
<dbReference type="HOGENOM" id="CLU_113002_3_2_1"/>
<dbReference type="SUPFAM" id="SSF103196">
    <property type="entry name" value="Roadblock/LC7 domain"/>
    <property type="match status" value="1"/>
</dbReference>
<accession>U3IP30</accession>
<keyword evidence="3" id="KW-0813">Transport</keyword>
<protein>
    <submittedName>
        <fullName evidence="10">Dynein light chain roadblock-type 2</fullName>
    </submittedName>
</protein>
<keyword evidence="11" id="KW-1185">Reference proteome</keyword>
<dbReference type="STRING" id="8840.ENSAPLP00000009003"/>
<evidence type="ECO:0000256" key="8">
    <source>
        <dbReference type="ARBA" id="ARBA00025362"/>
    </source>
</evidence>
<dbReference type="SMART" id="SM00960">
    <property type="entry name" value="Robl_LC7"/>
    <property type="match status" value="1"/>
</dbReference>
<dbReference type="Gene3D" id="3.30.450.30">
    <property type="entry name" value="Dynein light chain 2a, cytoplasmic"/>
    <property type="match status" value="1"/>
</dbReference>
<name>U3IP30_ANAPP</name>
<dbReference type="Proteomes" id="UP000016666">
    <property type="component" value="Chromosome 12"/>
</dbReference>
<proteinExistence type="inferred from homology"/>
<keyword evidence="6" id="KW-0505">Motor protein</keyword>
<dbReference type="Pfam" id="PF03259">
    <property type="entry name" value="Robl_LC7"/>
    <property type="match status" value="1"/>
</dbReference>
<gene>
    <name evidence="10" type="primary">DYNLRB2</name>
</gene>
<keyword evidence="5" id="KW-0493">Microtubule</keyword>
<comment type="subcellular location">
    <subcellularLocation>
        <location evidence="1">Cytoplasm</location>
        <location evidence="1">Cytoskeleton</location>
    </subcellularLocation>
</comment>
<evidence type="ECO:0000256" key="2">
    <source>
        <dbReference type="ARBA" id="ARBA00007191"/>
    </source>
</evidence>
<evidence type="ECO:0000256" key="4">
    <source>
        <dbReference type="ARBA" id="ARBA00022490"/>
    </source>
</evidence>
<keyword evidence="7" id="KW-0206">Cytoskeleton</keyword>
<evidence type="ECO:0000256" key="6">
    <source>
        <dbReference type="ARBA" id="ARBA00023175"/>
    </source>
</evidence>
<feature type="domain" description="Roadblock/LAMTOR2" evidence="9">
    <location>
        <begin position="110"/>
        <end position="198"/>
    </location>
</feature>
<keyword evidence="4" id="KW-0963">Cytoplasm</keyword>
<comment type="similarity">
    <text evidence="2">Belongs to the GAMAD family.</text>
</comment>
<dbReference type="FunFam" id="3.30.450.30:FF:000002">
    <property type="entry name" value="Dynein light chain roadblock"/>
    <property type="match status" value="1"/>
</dbReference>
<dbReference type="Ensembl" id="ENSAPLT00000009689.2">
    <property type="protein sequence ID" value="ENSAPLP00000009003.2"/>
    <property type="gene ID" value="ENSAPLG00000009314.2"/>
</dbReference>
<reference evidence="10" key="3">
    <citation type="submission" date="2025-09" db="UniProtKB">
        <authorList>
            <consortium name="Ensembl"/>
        </authorList>
    </citation>
    <scope>IDENTIFICATION</scope>
</reference>
<dbReference type="GO" id="GO:0005874">
    <property type="term" value="C:microtubule"/>
    <property type="evidence" value="ECO:0007669"/>
    <property type="project" value="UniProtKB-KW"/>
</dbReference>
<organism evidence="10 11">
    <name type="scientific">Anas platyrhynchos platyrhynchos</name>
    <name type="common">Northern mallard</name>
    <dbReference type="NCBI Taxonomy" id="8840"/>
    <lineage>
        <taxon>Eukaryota</taxon>
        <taxon>Metazoa</taxon>
        <taxon>Chordata</taxon>
        <taxon>Craniata</taxon>
        <taxon>Vertebrata</taxon>
        <taxon>Euteleostomi</taxon>
        <taxon>Archelosauria</taxon>
        <taxon>Archosauria</taxon>
        <taxon>Dinosauria</taxon>
        <taxon>Saurischia</taxon>
        <taxon>Theropoda</taxon>
        <taxon>Coelurosauria</taxon>
        <taxon>Aves</taxon>
        <taxon>Neognathae</taxon>
        <taxon>Galloanserae</taxon>
        <taxon>Anseriformes</taxon>
        <taxon>Anatidae</taxon>
        <taxon>Anatinae</taxon>
        <taxon>Anas</taxon>
    </lineage>
</organism>
<evidence type="ECO:0000259" key="9">
    <source>
        <dbReference type="SMART" id="SM00960"/>
    </source>
</evidence>
<reference evidence="10 11" key="1">
    <citation type="submission" date="2017-10" db="EMBL/GenBank/DDBJ databases">
        <title>A new Pekin duck reference genome.</title>
        <authorList>
            <person name="Hou Z.-C."/>
            <person name="Zhou Z.-K."/>
            <person name="Zhu F."/>
            <person name="Hou S.-S."/>
        </authorList>
    </citation>
    <scope>NUCLEOTIDE SEQUENCE [LARGE SCALE GENOMIC DNA]</scope>
</reference>
<dbReference type="InterPro" id="IPR004942">
    <property type="entry name" value="Roadblock/LAMTOR2_dom"/>
</dbReference>
<dbReference type="GeneTree" id="ENSGT00390000011067"/>